<organism evidence="1 2">
    <name type="scientific">Ambrosiozyma monospora</name>
    <name type="common">Yeast</name>
    <name type="synonym">Endomycopsis monosporus</name>
    <dbReference type="NCBI Taxonomy" id="43982"/>
    <lineage>
        <taxon>Eukaryota</taxon>
        <taxon>Fungi</taxon>
        <taxon>Dikarya</taxon>
        <taxon>Ascomycota</taxon>
        <taxon>Saccharomycotina</taxon>
        <taxon>Pichiomycetes</taxon>
        <taxon>Pichiales</taxon>
        <taxon>Pichiaceae</taxon>
        <taxon>Ambrosiozyma</taxon>
    </lineage>
</organism>
<name>A0ACB5TDA3_AMBMO</name>
<dbReference type="Proteomes" id="UP001165064">
    <property type="component" value="Unassembled WGS sequence"/>
</dbReference>
<accession>A0ACB5TDA3</accession>
<evidence type="ECO:0000313" key="1">
    <source>
        <dbReference type="EMBL" id="GME85672.1"/>
    </source>
</evidence>
<reference evidence="1" key="1">
    <citation type="submission" date="2023-04" db="EMBL/GenBank/DDBJ databases">
        <title>Ambrosiozyma monospora NBRC 10751.</title>
        <authorList>
            <person name="Ichikawa N."/>
            <person name="Sato H."/>
            <person name="Tonouchi N."/>
        </authorList>
    </citation>
    <scope>NUCLEOTIDE SEQUENCE</scope>
    <source>
        <strain evidence="1">NBRC 10751</strain>
    </source>
</reference>
<protein>
    <submittedName>
        <fullName evidence="1">Unnamed protein product</fullName>
    </submittedName>
</protein>
<keyword evidence="2" id="KW-1185">Reference proteome</keyword>
<proteinExistence type="predicted"/>
<evidence type="ECO:0000313" key="2">
    <source>
        <dbReference type="Proteomes" id="UP001165064"/>
    </source>
</evidence>
<gene>
    <name evidence="1" type="ORF">Amon02_000772200</name>
</gene>
<dbReference type="EMBL" id="BSXS01006540">
    <property type="protein sequence ID" value="GME85672.1"/>
    <property type="molecule type" value="Genomic_DNA"/>
</dbReference>
<comment type="caution">
    <text evidence="1">The sequence shown here is derived from an EMBL/GenBank/DDBJ whole genome shotgun (WGS) entry which is preliminary data.</text>
</comment>
<sequence>MYDFCACYHFGDIFAGMSRDRYEWVCPETGALNGFTDDRILKPGMKYKKRFMFRLPPDSIETTCKHRLPNHLSLPSSYGVDLECFKGAAANIRLNPRTGFGVLNRDGSPIKTKDYSLYGQAVSYAITVKLIGRSTDFQNQCKKLNKNGSYHFVLLKDDQYILRVVGNSPAFDQSSFLTTKQQMSQLYDFLDNTIDELKCRSGLIESGITDRNVQDEIMEGNGEHKKAKQLVFQQTRPQADEILQIKTIENEASVRFTRSLFNRIEGELTIHASTNKDISMNRVFPKEIEYLNRPGSKPPSTPSSSAASIINTKPLSDSITIKLHYIPSTKDNGVPRLPSTIAINPILHLINIQSEFPLPVTIDNECIKESSSSESLQSKLSQMRKNTVSKLFEIKDLSIANKLPYTSSLNDDISKRLIGKLMRMVTTILLLNLI</sequence>